<evidence type="ECO:0000313" key="3">
    <source>
        <dbReference type="EMBL" id="CAF1461382.1"/>
    </source>
</evidence>
<evidence type="ECO:0000313" key="4">
    <source>
        <dbReference type="EMBL" id="CAF1496536.1"/>
    </source>
</evidence>
<dbReference type="InterPro" id="IPR027417">
    <property type="entry name" value="P-loop_NTPase"/>
</dbReference>
<feature type="domain" description="ATPase AAA-type core" evidence="1">
    <location>
        <begin position="234"/>
        <end position="356"/>
    </location>
</feature>
<reference evidence="3" key="1">
    <citation type="submission" date="2021-02" db="EMBL/GenBank/DDBJ databases">
        <authorList>
            <person name="Nowell W R."/>
        </authorList>
    </citation>
    <scope>NUCLEOTIDE SEQUENCE</scope>
</reference>
<dbReference type="Pfam" id="PF00004">
    <property type="entry name" value="AAA"/>
    <property type="match status" value="1"/>
</dbReference>
<protein>
    <recommendedName>
        <fullName evidence="1">ATPase AAA-type core domain-containing protein</fullName>
    </recommendedName>
</protein>
<gene>
    <name evidence="2" type="ORF">BJG266_LOCUS23715</name>
    <name evidence="3" type="ORF">QVE165_LOCUS40965</name>
    <name evidence="4" type="ORF">QVE165_LOCUS43217</name>
</gene>
<dbReference type="Gene3D" id="3.40.50.300">
    <property type="entry name" value="P-loop containing nucleotide triphosphate hydrolases"/>
    <property type="match status" value="1"/>
</dbReference>
<keyword evidence="5" id="KW-1185">Reference proteome</keyword>
<evidence type="ECO:0000259" key="1">
    <source>
        <dbReference type="Pfam" id="PF00004"/>
    </source>
</evidence>
<organism evidence="3 5">
    <name type="scientific">Adineta steineri</name>
    <dbReference type="NCBI Taxonomy" id="433720"/>
    <lineage>
        <taxon>Eukaryota</taxon>
        <taxon>Metazoa</taxon>
        <taxon>Spiralia</taxon>
        <taxon>Gnathifera</taxon>
        <taxon>Rotifera</taxon>
        <taxon>Eurotatoria</taxon>
        <taxon>Bdelloidea</taxon>
        <taxon>Adinetida</taxon>
        <taxon>Adinetidae</taxon>
        <taxon>Adineta</taxon>
    </lineage>
</organism>
<dbReference type="Proteomes" id="UP000663832">
    <property type="component" value="Unassembled WGS sequence"/>
</dbReference>
<dbReference type="OrthoDB" id="9989480at2759"/>
<evidence type="ECO:0000313" key="2">
    <source>
        <dbReference type="EMBL" id="CAF1144113.1"/>
    </source>
</evidence>
<dbReference type="EMBL" id="CAJNOM010000480">
    <property type="protein sequence ID" value="CAF1461382.1"/>
    <property type="molecule type" value="Genomic_DNA"/>
</dbReference>
<sequence>MRDKTIIRTEENGNCSYAGTCPNIPTEALLSLGPENRFSLTPPTIRLFIGKYRTYPSTLACGTDDDALSFHATTILNYLRDELHHDSNKDCVTRKYDRKIKKHYVQSRLCDLGNGIMISMDSSLNADVQNPNKLLSDYPDNYFLLVSEMEIHYLPEHDTFVQDLASQFTKMTIFTSKSCTLQMVCKSQCEYYLSGIKIKKPLITDLALHYGSNFVSTHDKIIKNLNTKESKGIVLLHGIPGSGKTHYIRYLIQEIQDKTLIYVPPDMAKEISSPAFLPFLMEQQDAILIIEDAENIIRDRNDSSTPSQAVANLLNLSDGLLGDAMHQQIIATFNCDLTTIDPALLRKGRLIARYEFNKLDVESSKILSDKLGFGSESISEPMTLAEIYNQGGNEKEELID</sequence>
<dbReference type="GO" id="GO:0005524">
    <property type="term" value="F:ATP binding"/>
    <property type="evidence" value="ECO:0007669"/>
    <property type="project" value="InterPro"/>
</dbReference>
<accession>A0A815QGA7</accession>
<dbReference type="AlphaFoldDB" id="A0A815QGA7"/>
<dbReference type="Proteomes" id="UP000663877">
    <property type="component" value="Unassembled WGS sequence"/>
</dbReference>
<dbReference type="GO" id="GO:0016887">
    <property type="term" value="F:ATP hydrolysis activity"/>
    <property type="evidence" value="ECO:0007669"/>
    <property type="project" value="InterPro"/>
</dbReference>
<proteinExistence type="predicted"/>
<dbReference type="EMBL" id="CAJNOI010000161">
    <property type="protein sequence ID" value="CAF1144113.1"/>
    <property type="molecule type" value="Genomic_DNA"/>
</dbReference>
<name>A0A815QGA7_9BILA</name>
<dbReference type="InterPro" id="IPR003959">
    <property type="entry name" value="ATPase_AAA_core"/>
</dbReference>
<evidence type="ECO:0000313" key="5">
    <source>
        <dbReference type="Proteomes" id="UP000663832"/>
    </source>
</evidence>
<comment type="caution">
    <text evidence="3">The sequence shown here is derived from an EMBL/GenBank/DDBJ whole genome shotgun (WGS) entry which is preliminary data.</text>
</comment>
<dbReference type="EMBL" id="CAJNOM010000550">
    <property type="protein sequence ID" value="CAF1496536.1"/>
    <property type="molecule type" value="Genomic_DNA"/>
</dbReference>
<dbReference type="SUPFAM" id="SSF52540">
    <property type="entry name" value="P-loop containing nucleoside triphosphate hydrolases"/>
    <property type="match status" value="1"/>
</dbReference>